<accession>A0A6A6VSR4</accession>
<sequence length="221" mass="24934">MDSLSVTAGVITIPQLTTKVLSLLTNPKGASTDRERCTLELSNLSTLLIHLRFRLQGGGYDEPWYRSINALSASNGPLDRYKQALEELQGSMTNESGITKLGQTIMWKLKKEEIESILLRIERLKTLVQIVLELDHLKLSQALKTGIHTVQNDTQAVKQNTDAFWSVEEKRQVDSLTEWISTPNYPAQQSDIISARQEDTGVPVQGYSKKSNPELRLRLWD</sequence>
<dbReference type="AlphaFoldDB" id="A0A6A6VSR4"/>
<dbReference type="EMBL" id="ML996603">
    <property type="protein sequence ID" value="KAF2752630.1"/>
    <property type="molecule type" value="Genomic_DNA"/>
</dbReference>
<protein>
    <submittedName>
        <fullName evidence="1">Uncharacterized protein</fullName>
    </submittedName>
</protein>
<gene>
    <name evidence="1" type="ORF">EJ05DRAFT_490767</name>
</gene>
<dbReference type="OrthoDB" id="195446at2759"/>
<proteinExistence type="predicted"/>
<name>A0A6A6VSR4_9PEZI</name>
<dbReference type="GeneID" id="54486970"/>
<organism evidence="1 2">
    <name type="scientific">Pseudovirgaria hyperparasitica</name>
    <dbReference type="NCBI Taxonomy" id="470096"/>
    <lineage>
        <taxon>Eukaryota</taxon>
        <taxon>Fungi</taxon>
        <taxon>Dikarya</taxon>
        <taxon>Ascomycota</taxon>
        <taxon>Pezizomycotina</taxon>
        <taxon>Dothideomycetes</taxon>
        <taxon>Dothideomycetes incertae sedis</taxon>
        <taxon>Acrospermales</taxon>
        <taxon>Acrospermaceae</taxon>
        <taxon>Pseudovirgaria</taxon>
    </lineage>
</organism>
<evidence type="ECO:0000313" key="2">
    <source>
        <dbReference type="Proteomes" id="UP000799437"/>
    </source>
</evidence>
<dbReference type="RefSeq" id="XP_033595081.1">
    <property type="nucleotide sequence ID" value="XM_033745916.1"/>
</dbReference>
<evidence type="ECO:0000313" key="1">
    <source>
        <dbReference type="EMBL" id="KAF2752630.1"/>
    </source>
</evidence>
<reference evidence="1" key="1">
    <citation type="journal article" date="2020" name="Stud. Mycol.">
        <title>101 Dothideomycetes genomes: a test case for predicting lifestyles and emergence of pathogens.</title>
        <authorList>
            <person name="Haridas S."/>
            <person name="Albert R."/>
            <person name="Binder M."/>
            <person name="Bloem J."/>
            <person name="Labutti K."/>
            <person name="Salamov A."/>
            <person name="Andreopoulos B."/>
            <person name="Baker S."/>
            <person name="Barry K."/>
            <person name="Bills G."/>
            <person name="Bluhm B."/>
            <person name="Cannon C."/>
            <person name="Castanera R."/>
            <person name="Culley D."/>
            <person name="Daum C."/>
            <person name="Ezra D."/>
            <person name="Gonzalez J."/>
            <person name="Henrissat B."/>
            <person name="Kuo A."/>
            <person name="Liang C."/>
            <person name="Lipzen A."/>
            <person name="Lutzoni F."/>
            <person name="Magnuson J."/>
            <person name="Mondo S."/>
            <person name="Nolan M."/>
            <person name="Ohm R."/>
            <person name="Pangilinan J."/>
            <person name="Park H.-J."/>
            <person name="Ramirez L."/>
            <person name="Alfaro M."/>
            <person name="Sun H."/>
            <person name="Tritt A."/>
            <person name="Yoshinaga Y."/>
            <person name="Zwiers L.-H."/>
            <person name="Turgeon B."/>
            <person name="Goodwin S."/>
            <person name="Spatafora J."/>
            <person name="Crous P."/>
            <person name="Grigoriev I."/>
        </authorList>
    </citation>
    <scope>NUCLEOTIDE SEQUENCE</scope>
    <source>
        <strain evidence="1">CBS 121739</strain>
    </source>
</reference>
<dbReference type="Proteomes" id="UP000799437">
    <property type="component" value="Unassembled WGS sequence"/>
</dbReference>
<keyword evidence="2" id="KW-1185">Reference proteome</keyword>